<evidence type="ECO:0000313" key="3">
    <source>
        <dbReference type="Proteomes" id="UP000176282"/>
    </source>
</evidence>
<evidence type="ECO:0000256" key="1">
    <source>
        <dbReference type="SAM" id="Phobius"/>
    </source>
</evidence>
<keyword evidence="1" id="KW-0812">Transmembrane</keyword>
<dbReference type="Proteomes" id="UP000176282">
    <property type="component" value="Unassembled WGS sequence"/>
</dbReference>
<dbReference type="STRING" id="1798680.A3J66_04130"/>
<sequence length="134" mass="15724">MNEHPIINHKKDLSRGQRAADRMTAFLGSWAFILLFIFFLVIWMIINILAAMYRWDPYPFILLNLVLSCIAAIQGPVIMMSQNRHTDRDRVAAKYDYAVNRKAEKEIQLIQKELHIIKQLLDTSSRKKTTKKHI</sequence>
<dbReference type="Pfam" id="PF06210">
    <property type="entry name" value="DUF1003"/>
    <property type="match status" value="1"/>
</dbReference>
<proteinExistence type="predicted"/>
<dbReference type="PANTHER" id="PTHR41386:SF1">
    <property type="entry name" value="MEMBRANE PROTEIN"/>
    <property type="match status" value="1"/>
</dbReference>
<evidence type="ECO:0000313" key="2">
    <source>
        <dbReference type="EMBL" id="OGH66213.1"/>
    </source>
</evidence>
<feature type="transmembrane region" description="Helical" evidence="1">
    <location>
        <begin position="25"/>
        <end position="46"/>
    </location>
</feature>
<dbReference type="AlphaFoldDB" id="A0A1F6M3S9"/>
<accession>A0A1F6M3S9</accession>
<feature type="transmembrane region" description="Helical" evidence="1">
    <location>
        <begin position="58"/>
        <end position="80"/>
    </location>
</feature>
<dbReference type="InterPro" id="IPR010406">
    <property type="entry name" value="DUF1003"/>
</dbReference>
<comment type="caution">
    <text evidence="2">The sequence shown here is derived from an EMBL/GenBank/DDBJ whole genome shotgun (WGS) entry which is preliminary data.</text>
</comment>
<reference evidence="2 3" key="1">
    <citation type="journal article" date="2016" name="Nat. Commun.">
        <title>Thousands of microbial genomes shed light on interconnected biogeochemical processes in an aquifer system.</title>
        <authorList>
            <person name="Anantharaman K."/>
            <person name="Brown C.T."/>
            <person name="Hug L.A."/>
            <person name="Sharon I."/>
            <person name="Castelle C.J."/>
            <person name="Probst A.J."/>
            <person name="Thomas B.C."/>
            <person name="Singh A."/>
            <person name="Wilkins M.J."/>
            <person name="Karaoz U."/>
            <person name="Brodie E.L."/>
            <person name="Williams K.H."/>
            <person name="Hubbard S.S."/>
            <person name="Banfield J.F."/>
        </authorList>
    </citation>
    <scope>NUCLEOTIDE SEQUENCE [LARGE SCALE GENOMIC DNA]</scope>
</reference>
<name>A0A1F6M3S9_9BACT</name>
<gene>
    <name evidence="2" type="ORF">A3J66_04130</name>
</gene>
<dbReference type="PANTHER" id="PTHR41386">
    <property type="entry name" value="INTEGRAL MEMBRANE PROTEIN-RELATED"/>
    <property type="match status" value="1"/>
</dbReference>
<dbReference type="EMBL" id="MFQB01000038">
    <property type="protein sequence ID" value="OGH66213.1"/>
    <property type="molecule type" value="Genomic_DNA"/>
</dbReference>
<keyword evidence="1" id="KW-0472">Membrane</keyword>
<organism evidence="2 3">
    <name type="scientific">Candidatus Magasanikbacteria bacterium RIFCSPHIGHO2_02_FULL_47_14</name>
    <dbReference type="NCBI Taxonomy" id="1798680"/>
    <lineage>
        <taxon>Bacteria</taxon>
        <taxon>Candidatus Magasanikiibacteriota</taxon>
    </lineage>
</organism>
<evidence type="ECO:0008006" key="4">
    <source>
        <dbReference type="Google" id="ProtNLM"/>
    </source>
</evidence>
<protein>
    <recommendedName>
        <fullName evidence="4">Cyclic nucleotide-binding protein</fullName>
    </recommendedName>
</protein>
<keyword evidence="1" id="KW-1133">Transmembrane helix</keyword>